<dbReference type="GO" id="GO:0003755">
    <property type="term" value="F:peptidyl-prolyl cis-trans isomerase activity"/>
    <property type="evidence" value="ECO:0007669"/>
    <property type="project" value="UniProtKB-KW"/>
</dbReference>
<dbReference type="Proteomes" id="UP000294555">
    <property type="component" value="Unassembled WGS sequence"/>
</dbReference>
<dbReference type="EMBL" id="SJOI01000001">
    <property type="protein sequence ID" value="TCL02791.1"/>
    <property type="molecule type" value="Genomic_DNA"/>
</dbReference>
<accession>A0A4R1NB17</accession>
<reference evidence="7 8" key="1">
    <citation type="submission" date="2019-02" db="EMBL/GenBank/DDBJ databases">
        <title>Investigation of anaerobic lignin degradation for improved lignocellulosic biofuels.</title>
        <authorList>
            <person name="Deangelis K."/>
        </authorList>
    </citation>
    <scope>NUCLEOTIDE SEQUENCE [LARGE SCALE GENOMIC DNA]</scope>
    <source>
        <strain evidence="7 8">159R</strain>
    </source>
</reference>
<dbReference type="EC" id="5.2.1.8" evidence="3"/>
<evidence type="ECO:0000256" key="3">
    <source>
        <dbReference type="ARBA" id="ARBA00013194"/>
    </source>
</evidence>
<dbReference type="InterPro" id="IPR027304">
    <property type="entry name" value="Trigger_fact/SurA_dom_sf"/>
</dbReference>
<proteinExistence type="inferred from homology"/>
<dbReference type="NCBIfam" id="TIGR02933">
    <property type="entry name" value="nifM_nitrog"/>
    <property type="match status" value="1"/>
</dbReference>
<dbReference type="SUPFAM" id="SSF109998">
    <property type="entry name" value="Triger factor/SurA peptide-binding domain-like"/>
    <property type="match status" value="1"/>
</dbReference>
<dbReference type="InterPro" id="IPR000297">
    <property type="entry name" value="PPIase_PpiC"/>
</dbReference>
<gene>
    <name evidence="7" type="ORF">EZJ58_0825</name>
</gene>
<keyword evidence="8" id="KW-1185">Reference proteome</keyword>
<sequence>MQQWQVYTRLTLSLSLYRNPPWLLSAEQSDEFERQYHRQVSLESRIEEQAAAWDMFASEGEVQAALDALNLRVAAQEEWPAQLARSGLDRNGLYRAMAHQVLLEKVLAQVAEQAPGPDEQRVVEWYKAHQGQFIRPEQRQCSHILLTVDEDQPDCQPREVRQRIDEIHARLAEDFGQFPLLAQRHSQCPTALDGGNLGWVSRGLLFESLDKTLFGMTAPGISGVVDSPIGLHILYYRDIRPASTLPPDEAIASIRRQFREKLQKQHQRVWLKGLRP</sequence>
<dbReference type="Pfam" id="PF00639">
    <property type="entry name" value="Rotamase"/>
    <property type="match status" value="1"/>
</dbReference>
<dbReference type="SUPFAM" id="SSF54534">
    <property type="entry name" value="FKBP-like"/>
    <property type="match status" value="1"/>
</dbReference>
<keyword evidence="5 7" id="KW-0413">Isomerase</keyword>
<evidence type="ECO:0000313" key="7">
    <source>
        <dbReference type="EMBL" id="TCL02791.1"/>
    </source>
</evidence>
<comment type="caution">
    <text evidence="7">The sequence shown here is derived from an EMBL/GenBank/DDBJ whole genome shotgun (WGS) entry which is preliminary data.</text>
</comment>
<comment type="catalytic activity">
    <reaction evidence="1">
        <text>[protein]-peptidylproline (omega=180) = [protein]-peptidylproline (omega=0)</text>
        <dbReference type="Rhea" id="RHEA:16237"/>
        <dbReference type="Rhea" id="RHEA-COMP:10747"/>
        <dbReference type="Rhea" id="RHEA-COMP:10748"/>
        <dbReference type="ChEBI" id="CHEBI:83833"/>
        <dbReference type="ChEBI" id="CHEBI:83834"/>
        <dbReference type="EC" id="5.2.1.8"/>
    </reaction>
</comment>
<organism evidence="7 8">
    <name type="scientific">Sodalis ligni</name>
    <dbReference type="NCBI Taxonomy" id="2697027"/>
    <lineage>
        <taxon>Bacteria</taxon>
        <taxon>Pseudomonadati</taxon>
        <taxon>Pseudomonadota</taxon>
        <taxon>Gammaproteobacteria</taxon>
        <taxon>Enterobacterales</taxon>
        <taxon>Bruguierivoracaceae</taxon>
        <taxon>Sodalis</taxon>
    </lineage>
</organism>
<dbReference type="InterPro" id="IPR014282">
    <property type="entry name" value="Nitrogen_fix_NifM"/>
</dbReference>
<feature type="domain" description="PpiC" evidence="6">
    <location>
        <begin position="136"/>
        <end position="238"/>
    </location>
</feature>
<dbReference type="PANTHER" id="PTHR47245:SF2">
    <property type="entry name" value="PEPTIDYL-PROLYL CIS-TRANS ISOMERASE HP_0175-RELATED"/>
    <property type="match status" value="1"/>
</dbReference>
<comment type="similarity">
    <text evidence="2">Belongs to the PpiC/parvulin rotamase family.</text>
</comment>
<evidence type="ECO:0000256" key="5">
    <source>
        <dbReference type="PROSITE-ProRule" id="PRU00278"/>
    </source>
</evidence>
<name>A0A4R1NB17_9GAMM</name>
<dbReference type="AlphaFoldDB" id="A0A4R1NB17"/>
<protein>
    <recommendedName>
        <fullName evidence="3">peptidylprolyl isomerase</fullName>
        <ecNumber evidence="3">5.2.1.8</ecNumber>
    </recommendedName>
</protein>
<evidence type="ECO:0000256" key="4">
    <source>
        <dbReference type="ARBA" id="ARBA00023110"/>
    </source>
</evidence>
<dbReference type="PANTHER" id="PTHR47245">
    <property type="entry name" value="PEPTIDYLPROLYL ISOMERASE"/>
    <property type="match status" value="1"/>
</dbReference>
<dbReference type="Gene3D" id="3.10.50.40">
    <property type="match status" value="1"/>
</dbReference>
<dbReference type="RefSeq" id="WP_165934105.1">
    <property type="nucleotide sequence ID" value="NZ_SJOI01000001.1"/>
</dbReference>
<evidence type="ECO:0000256" key="1">
    <source>
        <dbReference type="ARBA" id="ARBA00000971"/>
    </source>
</evidence>
<evidence type="ECO:0000256" key="2">
    <source>
        <dbReference type="ARBA" id="ARBA00007656"/>
    </source>
</evidence>
<evidence type="ECO:0000313" key="8">
    <source>
        <dbReference type="Proteomes" id="UP000294555"/>
    </source>
</evidence>
<keyword evidence="4 5" id="KW-0697">Rotamase</keyword>
<dbReference type="PROSITE" id="PS50198">
    <property type="entry name" value="PPIC_PPIASE_2"/>
    <property type="match status" value="1"/>
</dbReference>
<evidence type="ECO:0000259" key="6">
    <source>
        <dbReference type="PROSITE" id="PS50198"/>
    </source>
</evidence>
<dbReference type="InterPro" id="IPR046357">
    <property type="entry name" value="PPIase_dom_sf"/>
</dbReference>
<dbReference type="InterPro" id="IPR050245">
    <property type="entry name" value="PrsA_foldase"/>
</dbReference>